<reference evidence="1 2" key="1">
    <citation type="journal article" date="2016" name="Mol. Biol. Evol.">
        <title>Comparative Genomics of Early-Diverging Mushroom-Forming Fungi Provides Insights into the Origins of Lignocellulose Decay Capabilities.</title>
        <authorList>
            <person name="Nagy L.G."/>
            <person name="Riley R."/>
            <person name="Tritt A."/>
            <person name="Adam C."/>
            <person name="Daum C."/>
            <person name="Floudas D."/>
            <person name="Sun H."/>
            <person name="Yadav J.S."/>
            <person name="Pangilinan J."/>
            <person name="Larsson K.H."/>
            <person name="Matsuura K."/>
            <person name="Barry K."/>
            <person name="Labutti K."/>
            <person name="Kuo R."/>
            <person name="Ohm R.A."/>
            <person name="Bhattacharya S.S."/>
            <person name="Shirouzu T."/>
            <person name="Yoshinaga Y."/>
            <person name="Martin F.M."/>
            <person name="Grigoriev I.V."/>
            <person name="Hibbett D.S."/>
        </authorList>
    </citation>
    <scope>NUCLEOTIDE SEQUENCE [LARGE SCALE GENOMIC DNA]</scope>
    <source>
        <strain evidence="1 2">HHB9708</strain>
    </source>
</reference>
<accession>A0A164Y9S9</accession>
<evidence type="ECO:0000313" key="1">
    <source>
        <dbReference type="EMBL" id="KZS96718.1"/>
    </source>
</evidence>
<organism evidence="1 2">
    <name type="scientific">Sistotremastrum niveocremeum HHB9708</name>
    <dbReference type="NCBI Taxonomy" id="1314777"/>
    <lineage>
        <taxon>Eukaryota</taxon>
        <taxon>Fungi</taxon>
        <taxon>Dikarya</taxon>
        <taxon>Basidiomycota</taxon>
        <taxon>Agaricomycotina</taxon>
        <taxon>Agaricomycetes</taxon>
        <taxon>Sistotremastrales</taxon>
        <taxon>Sistotremastraceae</taxon>
        <taxon>Sertulicium</taxon>
        <taxon>Sertulicium niveocremeum</taxon>
    </lineage>
</organism>
<dbReference type="EMBL" id="KV419398">
    <property type="protein sequence ID" value="KZS96718.1"/>
    <property type="molecule type" value="Genomic_DNA"/>
</dbReference>
<gene>
    <name evidence="1" type="ORF">SISNIDRAFT_482511</name>
</gene>
<keyword evidence="2" id="KW-1185">Reference proteome</keyword>
<sequence length="299" mass="33475">MSSPSSPFPHFRRAKNAIISSSYILTWSKSSATPWEWPLNDKYVRVQPADLDNYAQAHLIPPPCCPCASLHPPTIPPTHTYRITTITDIRSDNFGKIEASCQTGRCNTSFLFDDYYEIESHPLAMYPAATLAQPGFYTDEHRDDIRRAAGLQLRKHRVEVAYLPRPALVELRRRPMLQISDYRTPRTPRYGDHLRFWDPPANLTLAFTRMTELPIPPNSAQLLRELVSGPGISATDMMHVLDRCDTCDRIMARTVLASHGCDGFSPSPSSDEEAGSPIVPVEVVDLTAPATVIDLTSSR</sequence>
<proteinExistence type="predicted"/>
<evidence type="ECO:0000313" key="2">
    <source>
        <dbReference type="Proteomes" id="UP000076722"/>
    </source>
</evidence>
<name>A0A164Y9S9_9AGAM</name>
<dbReference type="Proteomes" id="UP000076722">
    <property type="component" value="Unassembled WGS sequence"/>
</dbReference>
<protein>
    <submittedName>
        <fullName evidence="1">Uncharacterized protein</fullName>
    </submittedName>
</protein>
<dbReference type="AlphaFoldDB" id="A0A164Y9S9"/>